<keyword evidence="3" id="KW-1185">Reference proteome</keyword>
<organism evidence="2 3">
    <name type="scientific">Kineosporia succinea</name>
    <dbReference type="NCBI Taxonomy" id="84632"/>
    <lineage>
        <taxon>Bacteria</taxon>
        <taxon>Bacillati</taxon>
        <taxon>Actinomycetota</taxon>
        <taxon>Actinomycetes</taxon>
        <taxon>Kineosporiales</taxon>
        <taxon>Kineosporiaceae</taxon>
        <taxon>Kineosporia</taxon>
    </lineage>
</organism>
<evidence type="ECO:0008006" key="4">
    <source>
        <dbReference type="Google" id="ProtNLM"/>
    </source>
</evidence>
<proteinExistence type="predicted"/>
<name>A0ABT9P1R9_9ACTN</name>
<reference evidence="2 3" key="1">
    <citation type="submission" date="2023-07" db="EMBL/GenBank/DDBJ databases">
        <title>Sequencing the genomes of 1000 actinobacteria strains.</title>
        <authorList>
            <person name="Klenk H.-P."/>
        </authorList>
    </citation>
    <scope>NUCLEOTIDE SEQUENCE [LARGE SCALE GENOMIC DNA]</scope>
    <source>
        <strain evidence="2 3">DSM 44388</strain>
    </source>
</reference>
<evidence type="ECO:0000256" key="1">
    <source>
        <dbReference type="SAM" id="SignalP"/>
    </source>
</evidence>
<keyword evidence="1" id="KW-0732">Signal</keyword>
<evidence type="ECO:0000313" key="3">
    <source>
        <dbReference type="Proteomes" id="UP001235712"/>
    </source>
</evidence>
<comment type="caution">
    <text evidence="2">The sequence shown here is derived from an EMBL/GenBank/DDBJ whole genome shotgun (WGS) entry which is preliminary data.</text>
</comment>
<dbReference type="Proteomes" id="UP001235712">
    <property type="component" value="Unassembled WGS sequence"/>
</dbReference>
<dbReference type="RefSeq" id="WP_307241578.1">
    <property type="nucleotide sequence ID" value="NZ_JAUSQZ010000001.1"/>
</dbReference>
<evidence type="ECO:0000313" key="2">
    <source>
        <dbReference type="EMBL" id="MDP9826608.1"/>
    </source>
</evidence>
<feature type="chain" id="PRO_5046197479" description="Lipoprotein LpqN" evidence="1">
    <location>
        <begin position="19"/>
        <end position="191"/>
    </location>
</feature>
<sequence>MRALVVAVLLFVLSGCITDVGVRDTAAPVNDGRTQVLPVSGLAHHTESTGALHFEMPDDVPYEPESSGTDVRTWRTETDEGWCIVIAGSQEDFRGAFPAAAIAAFGAGREPGGVIEVNEPVGPVPGTVAGVSQRSRYPLGDGSTQGLLVVRQYLTDDGTLISLNTAGPVNALETCRLEEIPSTLRAGEVSE</sequence>
<dbReference type="PROSITE" id="PS51257">
    <property type="entry name" value="PROKAR_LIPOPROTEIN"/>
    <property type="match status" value="1"/>
</dbReference>
<protein>
    <recommendedName>
        <fullName evidence="4">Lipoprotein LpqN</fullName>
    </recommendedName>
</protein>
<feature type="signal peptide" evidence="1">
    <location>
        <begin position="1"/>
        <end position="18"/>
    </location>
</feature>
<accession>A0ABT9P1R9</accession>
<dbReference type="EMBL" id="JAUSQZ010000001">
    <property type="protein sequence ID" value="MDP9826608.1"/>
    <property type="molecule type" value="Genomic_DNA"/>
</dbReference>
<gene>
    <name evidence="2" type="ORF">J2S57_002357</name>
</gene>